<reference evidence="1 2" key="1">
    <citation type="submission" date="2018-12" db="EMBL/GenBank/DDBJ databases">
        <authorList>
            <person name="Feng G."/>
            <person name="Zhu H."/>
        </authorList>
    </citation>
    <scope>NUCLEOTIDE SEQUENCE [LARGE SCALE GENOMIC DNA]</scope>
    <source>
        <strain evidence="1 2">LMG 26000</strain>
    </source>
</reference>
<dbReference type="AlphaFoldDB" id="A0A3R9NFG3"/>
<keyword evidence="2" id="KW-1185">Reference proteome</keyword>
<dbReference type="EMBL" id="RWIU01000001">
    <property type="protein sequence ID" value="RSK45908.1"/>
    <property type="molecule type" value="Genomic_DNA"/>
</dbReference>
<dbReference type="RefSeq" id="WP_125435105.1">
    <property type="nucleotide sequence ID" value="NZ_RWIU01000001.1"/>
</dbReference>
<protein>
    <submittedName>
        <fullName evidence="1">Uncharacterized protein</fullName>
    </submittedName>
</protein>
<sequence length="70" mass="7488">MRTYLAKRRQEIALRLQLEFARQAAGKAPGYLTIDGESVSYDLGLAALNSGSAFLIGGLLVGLVTPSDDF</sequence>
<dbReference type="OrthoDB" id="9848365at2"/>
<proteinExistence type="predicted"/>
<dbReference type="Proteomes" id="UP000270291">
    <property type="component" value="Unassembled WGS sequence"/>
</dbReference>
<comment type="caution">
    <text evidence="1">The sequence shown here is derived from an EMBL/GenBank/DDBJ whole genome shotgun (WGS) entry which is preliminary data.</text>
</comment>
<organism evidence="1 2">
    <name type="scientific">Hymenobacter perfusus</name>
    <dbReference type="NCBI Taxonomy" id="1236770"/>
    <lineage>
        <taxon>Bacteria</taxon>
        <taxon>Pseudomonadati</taxon>
        <taxon>Bacteroidota</taxon>
        <taxon>Cytophagia</taxon>
        <taxon>Cytophagales</taxon>
        <taxon>Hymenobacteraceae</taxon>
        <taxon>Hymenobacter</taxon>
    </lineage>
</organism>
<evidence type="ECO:0000313" key="1">
    <source>
        <dbReference type="EMBL" id="RSK45908.1"/>
    </source>
</evidence>
<accession>A0A3R9NFG3</accession>
<gene>
    <name evidence="1" type="ORF">EI293_01675</name>
</gene>
<name>A0A3R9NFG3_9BACT</name>
<evidence type="ECO:0000313" key="2">
    <source>
        <dbReference type="Proteomes" id="UP000270291"/>
    </source>
</evidence>